<accession>A0A1B4FSK8</accession>
<dbReference type="Proteomes" id="UP000067711">
    <property type="component" value="Chromosome 2"/>
</dbReference>
<reference evidence="1 2" key="1">
    <citation type="submission" date="2015-12" db="EMBL/GenBank/DDBJ databases">
        <title>Diversity of Burkholderia near neighbor genomes.</title>
        <authorList>
            <person name="Sahl J."/>
            <person name="Wagner D."/>
            <person name="Keim P."/>
        </authorList>
    </citation>
    <scope>NUCLEOTIDE SEQUENCE [LARGE SCALE GENOMIC DNA]</scope>
    <source>
        <strain evidence="1 2">BDU8</strain>
    </source>
</reference>
<organism evidence="1 2">
    <name type="scientific">Burkholderia mayonis</name>
    <dbReference type="NCBI Taxonomy" id="1385591"/>
    <lineage>
        <taxon>Bacteria</taxon>
        <taxon>Pseudomonadati</taxon>
        <taxon>Pseudomonadota</taxon>
        <taxon>Betaproteobacteria</taxon>
        <taxon>Burkholderiales</taxon>
        <taxon>Burkholderiaceae</taxon>
        <taxon>Burkholderia</taxon>
        <taxon>pseudomallei group</taxon>
    </lineage>
</organism>
<proteinExistence type="predicted"/>
<dbReference type="EMBL" id="CP013388">
    <property type="protein sequence ID" value="AOJ06663.1"/>
    <property type="molecule type" value="Genomic_DNA"/>
</dbReference>
<evidence type="ECO:0000313" key="2">
    <source>
        <dbReference type="Proteomes" id="UP000067711"/>
    </source>
</evidence>
<sequence>MQMTSMTYRGYAVQSFAHRLSDGYFSSNLLLEKSQAHADETLYRFYALDYFSTEEEAVRYSSRWARNWIDTRG</sequence>
<protein>
    <recommendedName>
        <fullName evidence="3">Transcriptional regulator</fullName>
    </recommendedName>
</protein>
<dbReference type="AlphaFoldDB" id="A0A1B4FSK8"/>
<evidence type="ECO:0000313" key="1">
    <source>
        <dbReference type="EMBL" id="AOJ06663.1"/>
    </source>
</evidence>
<name>A0A1B4FSK8_9BURK</name>
<gene>
    <name evidence="1" type="ORF">WS71_04510</name>
</gene>
<evidence type="ECO:0008006" key="3">
    <source>
        <dbReference type="Google" id="ProtNLM"/>
    </source>
</evidence>